<dbReference type="STRING" id="1569628.A0A316UT63"/>
<feature type="domain" description="KOW" evidence="10">
    <location>
        <begin position="504"/>
        <end position="531"/>
    </location>
</feature>
<dbReference type="GO" id="GO:0006357">
    <property type="term" value="P:regulation of transcription by RNA polymerase II"/>
    <property type="evidence" value="ECO:0007669"/>
    <property type="project" value="InterPro"/>
</dbReference>
<reference evidence="11 12" key="1">
    <citation type="journal article" date="2018" name="Mol. Biol. Evol.">
        <title>Broad Genomic Sampling Reveals a Smut Pathogenic Ancestry of the Fungal Clade Ustilaginomycotina.</title>
        <authorList>
            <person name="Kijpornyongpan T."/>
            <person name="Mondo S.J."/>
            <person name="Barry K."/>
            <person name="Sandor L."/>
            <person name="Lee J."/>
            <person name="Lipzen A."/>
            <person name="Pangilinan J."/>
            <person name="LaButti K."/>
            <person name="Hainaut M."/>
            <person name="Henrissat B."/>
            <person name="Grigoriev I.V."/>
            <person name="Spatafora J.W."/>
            <person name="Aime M.C."/>
        </authorList>
    </citation>
    <scope>NUCLEOTIDE SEQUENCE [LARGE SCALE GENOMIC DNA]</scope>
    <source>
        <strain evidence="11 12">MCA 5214</strain>
    </source>
</reference>
<dbReference type="CDD" id="cd06084">
    <property type="entry name" value="KOW_Spt5_4"/>
    <property type="match status" value="1"/>
</dbReference>
<dbReference type="InterPro" id="IPR017071">
    <property type="entry name" value="TF_Spt5_eukaryote"/>
</dbReference>
<comment type="similarity">
    <text evidence="2 8">Belongs to the SPT5 family.</text>
</comment>
<evidence type="ECO:0000313" key="12">
    <source>
        <dbReference type="Proteomes" id="UP000245884"/>
    </source>
</evidence>
<dbReference type="OrthoDB" id="28901at2759"/>
<dbReference type="Pfam" id="PF23290">
    <property type="entry name" value="KOW5_SPT5"/>
    <property type="match status" value="1"/>
</dbReference>
<dbReference type="GO" id="GO:0032784">
    <property type="term" value="P:regulation of DNA-templated transcription elongation"/>
    <property type="evidence" value="ECO:0007669"/>
    <property type="project" value="InterPro"/>
</dbReference>
<dbReference type="InterPro" id="IPR005100">
    <property type="entry name" value="NGN-domain"/>
</dbReference>
<dbReference type="Gene3D" id="2.30.30.30">
    <property type="match status" value="3"/>
</dbReference>
<dbReference type="InterPro" id="IPR057936">
    <property type="entry name" value="KOWx_Spt5"/>
</dbReference>
<dbReference type="CDD" id="cd06083">
    <property type="entry name" value="KOW_Spt5_3"/>
    <property type="match status" value="1"/>
</dbReference>
<dbReference type="InterPro" id="IPR041977">
    <property type="entry name" value="KOW_Spt5_4"/>
</dbReference>
<feature type="compositionally biased region" description="Acidic residues" evidence="9">
    <location>
        <begin position="53"/>
        <end position="74"/>
    </location>
</feature>
<keyword evidence="11" id="KW-0648">Protein biosynthesis</keyword>
<feature type="region of interest" description="Disordered" evidence="9">
    <location>
        <begin position="1"/>
        <end position="136"/>
    </location>
</feature>
<dbReference type="CDD" id="cd06085">
    <property type="entry name" value="KOW_Spt5_5"/>
    <property type="match status" value="1"/>
</dbReference>
<dbReference type="InterPro" id="IPR041975">
    <property type="entry name" value="KOW_Spt5_2"/>
</dbReference>
<dbReference type="PIRSF" id="PIRSF036945">
    <property type="entry name" value="Spt5"/>
    <property type="match status" value="1"/>
</dbReference>
<dbReference type="InterPro" id="IPR005824">
    <property type="entry name" value="KOW"/>
</dbReference>
<keyword evidence="12" id="KW-1185">Reference proteome</keyword>
<dbReference type="GO" id="GO:0006368">
    <property type="term" value="P:transcription elongation by RNA polymerase II"/>
    <property type="evidence" value="ECO:0007669"/>
    <property type="project" value="TreeGrafter"/>
</dbReference>
<dbReference type="GO" id="GO:0003746">
    <property type="term" value="F:translation elongation factor activity"/>
    <property type="evidence" value="ECO:0007669"/>
    <property type="project" value="UniProtKB-KW"/>
</dbReference>
<feature type="compositionally biased region" description="Low complexity" evidence="9">
    <location>
        <begin position="982"/>
        <end position="1012"/>
    </location>
</feature>
<evidence type="ECO:0000256" key="2">
    <source>
        <dbReference type="ARBA" id="ARBA00006956"/>
    </source>
</evidence>
<feature type="domain" description="KOW" evidence="10">
    <location>
        <begin position="286"/>
        <end position="313"/>
    </location>
</feature>
<feature type="compositionally biased region" description="Basic residues" evidence="9">
    <location>
        <begin position="81"/>
        <end position="90"/>
    </location>
</feature>
<proteinExistence type="inferred from homology"/>
<feature type="domain" description="KOW" evidence="10">
    <location>
        <begin position="727"/>
        <end position="754"/>
    </location>
</feature>
<dbReference type="Pfam" id="PF11942">
    <property type="entry name" value="Spt5_N"/>
    <property type="match status" value="1"/>
</dbReference>
<feature type="region of interest" description="Disordered" evidence="9">
    <location>
        <begin position="854"/>
        <end position="943"/>
    </location>
</feature>
<dbReference type="Pfam" id="PF23291">
    <property type="entry name" value="KOW4_SPT5"/>
    <property type="match status" value="1"/>
</dbReference>
<comment type="subunit">
    <text evidence="7">Component of the SPT4-SPT5 complex. Interacts with RNA polymerase II.</text>
</comment>
<dbReference type="InterPro" id="IPR008991">
    <property type="entry name" value="Translation_prot_SH3-like_sf"/>
</dbReference>
<evidence type="ECO:0000256" key="1">
    <source>
        <dbReference type="ARBA" id="ARBA00004123"/>
    </source>
</evidence>
<dbReference type="SUPFAM" id="SSF50104">
    <property type="entry name" value="Translation proteins SH3-like domain"/>
    <property type="match status" value="1"/>
</dbReference>
<dbReference type="RefSeq" id="XP_025362143.1">
    <property type="nucleotide sequence ID" value="XM_025506278.1"/>
</dbReference>
<comment type="subcellular location">
    <subcellularLocation>
        <location evidence="1 8">Nucleus</location>
    </subcellularLocation>
</comment>
<feature type="region of interest" description="Disordered" evidence="9">
    <location>
        <begin position="973"/>
        <end position="1044"/>
    </location>
</feature>
<dbReference type="InterPro" id="IPR041976">
    <property type="entry name" value="KOW_Spt5_3"/>
</dbReference>
<dbReference type="FunFam" id="2.30.30.30:FF:000018">
    <property type="entry name" value="Transcription elongation factor SPT5"/>
    <property type="match status" value="1"/>
</dbReference>
<comment type="function">
    <text evidence="6 8">The SPT4-SPT5 complex mediates both activation and inhibition of transcription elongation, and plays a role in pre-mRNA processing. This complex seems to be important for the stability of the RNA polymerase II elongation machinery on the chromatin template but not for the inherent ability of this machinery to translocate down the gene.</text>
</comment>
<sequence>MSASPPAPPRERIADPNAIFDDDPEEEEDEGEDIGEADGDAAPASSRRRHFDDDDDDEDEDDEEEEEDDEEEDGAAAQSSTRRRRKRRAGNRFLDVEAEVDEEDEEMDEEDEELLKEDGFIEQEAGDEGEDSRRRYAADNQRLDRLRREQEDKSAEQLAEELNERYRRSARYAAQSDYAEVPQRLLMPSVDDPKLWSVRCKIGRERDIVMTLMRKQDAMNGQLRFISAFCRDSIPGRIYVECRGANDVLEACIDIVGCYARNEANLTMVPIGEMADLLKITKYTPTVKIGGWVRLKRGKYAGDLAQVIDQAENGEDVGIKFVPRIDMNPRDMGEMFTDKNGKKRKKIARAGADGRGPRPQQRFFNPDEVRKVYIGTDRPVKRGDKEWVFQKDTFINGYCERDVRIDHLILEDVQPSLDEITKFTGSAAERGAEAGDEAALDLETLAKASRDTGTTTLERDDAIEVFEGDLAGVVGTVAKISGNVITIQFEDTTAEVPSSSVRKRFKPGDHVKVTSGKHQDETGLVVKIEDNFTTFLSDLTLSEVTVFSKDLRQATEIGSGVNDIAGYELHNLVQLDAQTAGVIFKIERETFRVLDQLGNVVSVRPHQISMKRDTMRAVALDNEGSEFRAGDKMKEVDGEQREGQVLHIYQSVLVFMHSRDMPDNGGVFISRARQLVPVAPKSTAFAGAGMKGTDLSKQNPQLTAGLNPDAVSGGGGAASSMRRMGRDPLQGKTVSIIKGHYKTYRGIIKDTNGPMARVELHTLPKILTVEVKYLVEKDPITGKSRPLMGNAPLPGSNAGGMTAYGAPRSSNPYATPYLGMGGATPYGNATPGYGLAGKTPNPYAMGGKTPNPYASGGGGKTPNPYAAGGGGKTPNPYADGSKTPYNPYGGGGGGKTPNPYASGGGGKTPNPYADGSRTPAYPGAGSDSHDPRPQRSGGYGSNPYASAATPYGAAPTPGAYAAPTPGASYAAPTPAAGGGGNPYAAPTPGAGPASTPWGAPTPAMSAPTPGGALHHGGGGGGAPTPWASHAPRPAHGAGAGAGLDGEDAPMAETLVRILSHRPTGSSYEGGRFDRRTGAVMSVTPNGSAATVQLDGGGGEVLRDVPAKFIAPQRPDRAGELCVVTLGPFKGRSVKVASVDANEFMVALEDKSMQVLPPGALAKKA</sequence>
<dbReference type="EMBL" id="KZ819668">
    <property type="protein sequence ID" value="PWN27531.1"/>
    <property type="molecule type" value="Genomic_DNA"/>
</dbReference>
<evidence type="ECO:0000313" key="11">
    <source>
        <dbReference type="EMBL" id="PWN27531.1"/>
    </source>
</evidence>
<feature type="domain" description="KOW" evidence="10">
    <location>
        <begin position="1114"/>
        <end position="1141"/>
    </location>
</feature>
<evidence type="ECO:0000256" key="9">
    <source>
        <dbReference type="SAM" id="MobiDB-lite"/>
    </source>
</evidence>
<evidence type="ECO:0000256" key="4">
    <source>
        <dbReference type="ARBA" id="ARBA00023163"/>
    </source>
</evidence>
<feature type="region of interest" description="Disordered" evidence="9">
    <location>
        <begin position="703"/>
        <end position="725"/>
    </location>
</feature>
<dbReference type="Pfam" id="PF23042">
    <property type="entry name" value="KOW1_SPT5"/>
    <property type="match status" value="1"/>
</dbReference>
<keyword evidence="4 8" id="KW-0804">Transcription</keyword>
<dbReference type="Gene3D" id="3.30.70.940">
    <property type="entry name" value="NusG, N-terminal domain"/>
    <property type="match status" value="1"/>
</dbReference>
<accession>A0A316UT63</accession>
<dbReference type="InterPro" id="IPR022581">
    <property type="entry name" value="Spt5_N"/>
</dbReference>
<protein>
    <recommendedName>
        <fullName evidence="3 8">Transcription elongation factor SPT5</fullName>
    </recommendedName>
</protein>
<evidence type="ECO:0000259" key="10">
    <source>
        <dbReference type="SMART" id="SM00739"/>
    </source>
</evidence>
<dbReference type="AlphaFoldDB" id="A0A316UT63"/>
<feature type="domain" description="KOW" evidence="10">
    <location>
        <begin position="456"/>
        <end position="483"/>
    </location>
</feature>
<feature type="compositionally biased region" description="Gly residues" evidence="9">
    <location>
        <begin position="1013"/>
        <end position="1022"/>
    </location>
</feature>
<dbReference type="InterPro" id="IPR039385">
    <property type="entry name" value="NGN_Euk"/>
</dbReference>
<dbReference type="InterPro" id="IPR036735">
    <property type="entry name" value="NGN_dom_sf"/>
</dbReference>
<dbReference type="GeneID" id="37028101"/>
<dbReference type="Pfam" id="PF03439">
    <property type="entry name" value="Spt5-NGN"/>
    <property type="match status" value="1"/>
</dbReference>
<evidence type="ECO:0000256" key="5">
    <source>
        <dbReference type="ARBA" id="ARBA00023242"/>
    </source>
</evidence>
<feature type="domain" description="KOW" evidence="10">
    <location>
        <begin position="626"/>
        <end position="651"/>
    </location>
</feature>
<dbReference type="Pfam" id="PF23284">
    <property type="entry name" value="KOW2_Spt5"/>
    <property type="match status" value="1"/>
</dbReference>
<dbReference type="InterPro" id="IPR041978">
    <property type="entry name" value="KOW_Spt5_5"/>
</dbReference>
<dbReference type="Pfam" id="PF23037">
    <property type="entry name" value="KOWx_SPT5"/>
    <property type="match status" value="1"/>
</dbReference>
<keyword evidence="5 8" id="KW-0539">Nucleus</keyword>
<dbReference type="Pfam" id="PF00467">
    <property type="entry name" value="KOW"/>
    <property type="match status" value="1"/>
</dbReference>
<dbReference type="InterPro" id="IPR041973">
    <property type="entry name" value="KOW_Spt5_1"/>
</dbReference>
<dbReference type="InterPro" id="IPR039659">
    <property type="entry name" value="SPT5"/>
</dbReference>
<dbReference type="SMART" id="SM00739">
    <property type="entry name" value="KOW"/>
    <property type="match status" value="6"/>
</dbReference>
<name>A0A316UT63_9BASI</name>
<feature type="compositionally biased region" description="Acidic residues" evidence="9">
    <location>
        <begin position="96"/>
        <end position="130"/>
    </location>
</feature>
<keyword evidence="11" id="KW-0251">Elongation factor</keyword>
<feature type="compositionally biased region" description="Low complexity" evidence="9">
    <location>
        <begin position="1023"/>
        <end position="1036"/>
    </location>
</feature>
<evidence type="ECO:0000256" key="8">
    <source>
        <dbReference type="PIRNR" id="PIRNR036945"/>
    </source>
</evidence>
<organism evidence="11 12">
    <name type="scientific">Jaminaea rosea</name>
    <dbReference type="NCBI Taxonomy" id="1569628"/>
    <lineage>
        <taxon>Eukaryota</taxon>
        <taxon>Fungi</taxon>
        <taxon>Dikarya</taxon>
        <taxon>Basidiomycota</taxon>
        <taxon>Ustilaginomycotina</taxon>
        <taxon>Exobasidiomycetes</taxon>
        <taxon>Microstromatales</taxon>
        <taxon>Microstromatales incertae sedis</taxon>
        <taxon>Jaminaea</taxon>
    </lineage>
</organism>
<dbReference type="GO" id="GO:0003729">
    <property type="term" value="F:mRNA binding"/>
    <property type="evidence" value="ECO:0007669"/>
    <property type="project" value="TreeGrafter"/>
</dbReference>
<dbReference type="PANTHER" id="PTHR11125">
    <property type="entry name" value="SUPPRESSOR OF TY 5"/>
    <property type="match status" value="1"/>
</dbReference>
<dbReference type="InterPro" id="IPR014722">
    <property type="entry name" value="Rib_uL2_dom2"/>
</dbReference>
<feature type="compositionally biased region" description="Acidic residues" evidence="9">
    <location>
        <begin position="20"/>
        <end position="39"/>
    </location>
</feature>
<evidence type="ECO:0000256" key="6">
    <source>
        <dbReference type="ARBA" id="ARBA00024691"/>
    </source>
</evidence>
<gene>
    <name evidence="11" type="ORF">BDZ90DRAFT_232502</name>
</gene>
<dbReference type="GO" id="GO:0032044">
    <property type="term" value="C:DSIF complex"/>
    <property type="evidence" value="ECO:0007669"/>
    <property type="project" value="TreeGrafter"/>
</dbReference>
<dbReference type="CDD" id="cd09888">
    <property type="entry name" value="NGN_Euk"/>
    <property type="match status" value="1"/>
</dbReference>
<dbReference type="PANTHER" id="PTHR11125:SF7">
    <property type="entry name" value="TRANSCRIPTION ELONGATION FACTOR SPT5"/>
    <property type="match status" value="1"/>
</dbReference>
<dbReference type="Proteomes" id="UP000245884">
    <property type="component" value="Unassembled WGS sequence"/>
</dbReference>
<evidence type="ECO:0000256" key="3">
    <source>
        <dbReference type="ARBA" id="ARBA00020181"/>
    </source>
</evidence>
<evidence type="ECO:0000256" key="7">
    <source>
        <dbReference type="ARBA" id="ARBA00025870"/>
    </source>
</evidence>
<dbReference type="CDD" id="cd06081">
    <property type="entry name" value="KOW_Spt5_1"/>
    <property type="match status" value="1"/>
</dbReference>